<evidence type="ECO:0000256" key="1">
    <source>
        <dbReference type="SAM" id="MobiDB-lite"/>
    </source>
</evidence>
<feature type="transmembrane region" description="Helical" evidence="2">
    <location>
        <begin position="12"/>
        <end position="32"/>
    </location>
</feature>
<dbReference type="AlphaFoldDB" id="A0A9P4HWI8"/>
<keyword evidence="2" id="KW-1133">Transmembrane helix</keyword>
<comment type="caution">
    <text evidence="3">The sequence shown here is derived from an EMBL/GenBank/DDBJ whole genome shotgun (WGS) entry which is preliminary data.</text>
</comment>
<gene>
    <name evidence="3" type="ORF">K490DRAFT_53495</name>
</gene>
<proteinExistence type="predicted"/>
<feature type="compositionally biased region" description="Polar residues" evidence="1">
    <location>
        <begin position="64"/>
        <end position="78"/>
    </location>
</feature>
<protein>
    <submittedName>
        <fullName evidence="3">Uncharacterized protein</fullName>
    </submittedName>
</protein>
<feature type="region of interest" description="Disordered" evidence="1">
    <location>
        <begin position="132"/>
        <end position="178"/>
    </location>
</feature>
<dbReference type="EMBL" id="ML978712">
    <property type="protein sequence ID" value="KAF2090501.1"/>
    <property type="molecule type" value="Genomic_DNA"/>
</dbReference>
<dbReference type="Proteomes" id="UP000799776">
    <property type="component" value="Unassembled WGS sequence"/>
</dbReference>
<keyword evidence="2" id="KW-0812">Transmembrane</keyword>
<keyword evidence="2" id="KW-0472">Membrane</keyword>
<sequence>MRVPAALDSQTVIITIIIIIIIVIIITAACRAGSRAREVAKQSSHMLVEERTDTSSNKSRDGRSGQSAMGSSQQTPSITAAGTVESTIAHAGCLMSLGDGGRLKDRAAAASKHQSVVRSTLRTCRRRMPPQLCHEDWGAQPASQPRETAEEERERAREREREPGWSSRAPWTVSHRVE</sequence>
<evidence type="ECO:0000313" key="3">
    <source>
        <dbReference type="EMBL" id="KAF2090501.1"/>
    </source>
</evidence>
<feature type="compositionally biased region" description="Basic and acidic residues" evidence="1">
    <location>
        <begin position="152"/>
        <end position="163"/>
    </location>
</feature>
<evidence type="ECO:0000256" key="2">
    <source>
        <dbReference type="SAM" id="Phobius"/>
    </source>
</evidence>
<reference evidence="3" key="1">
    <citation type="journal article" date="2020" name="Stud. Mycol.">
        <title>101 Dothideomycetes genomes: a test case for predicting lifestyles and emergence of pathogens.</title>
        <authorList>
            <person name="Haridas S."/>
            <person name="Albert R."/>
            <person name="Binder M."/>
            <person name="Bloem J."/>
            <person name="Labutti K."/>
            <person name="Salamov A."/>
            <person name="Andreopoulos B."/>
            <person name="Baker S."/>
            <person name="Barry K."/>
            <person name="Bills G."/>
            <person name="Bluhm B."/>
            <person name="Cannon C."/>
            <person name="Castanera R."/>
            <person name="Culley D."/>
            <person name="Daum C."/>
            <person name="Ezra D."/>
            <person name="Gonzalez J."/>
            <person name="Henrissat B."/>
            <person name="Kuo A."/>
            <person name="Liang C."/>
            <person name="Lipzen A."/>
            <person name="Lutzoni F."/>
            <person name="Magnuson J."/>
            <person name="Mondo S."/>
            <person name="Nolan M."/>
            <person name="Ohm R."/>
            <person name="Pangilinan J."/>
            <person name="Park H.-J."/>
            <person name="Ramirez L."/>
            <person name="Alfaro M."/>
            <person name="Sun H."/>
            <person name="Tritt A."/>
            <person name="Yoshinaga Y."/>
            <person name="Zwiers L.-H."/>
            <person name="Turgeon B."/>
            <person name="Goodwin S."/>
            <person name="Spatafora J."/>
            <person name="Crous P."/>
            <person name="Grigoriev I."/>
        </authorList>
    </citation>
    <scope>NUCLEOTIDE SEQUENCE</scope>
    <source>
        <strain evidence="3">CBS 121410</strain>
    </source>
</reference>
<accession>A0A9P4HWI8</accession>
<organism evidence="3 4">
    <name type="scientific">Saccharata proteae CBS 121410</name>
    <dbReference type="NCBI Taxonomy" id="1314787"/>
    <lineage>
        <taxon>Eukaryota</taxon>
        <taxon>Fungi</taxon>
        <taxon>Dikarya</taxon>
        <taxon>Ascomycota</taxon>
        <taxon>Pezizomycotina</taxon>
        <taxon>Dothideomycetes</taxon>
        <taxon>Dothideomycetes incertae sedis</taxon>
        <taxon>Botryosphaeriales</taxon>
        <taxon>Saccharataceae</taxon>
        <taxon>Saccharata</taxon>
    </lineage>
</organism>
<dbReference type="PROSITE" id="PS51257">
    <property type="entry name" value="PROKAR_LIPOPROTEIN"/>
    <property type="match status" value="1"/>
</dbReference>
<feature type="compositionally biased region" description="Basic and acidic residues" evidence="1">
    <location>
        <begin position="47"/>
        <end position="63"/>
    </location>
</feature>
<name>A0A9P4HWI8_9PEZI</name>
<feature type="region of interest" description="Disordered" evidence="1">
    <location>
        <begin position="40"/>
        <end position="78"/>
    </location>
</feature>
<keyword evidence="4" id="KW-1185">Reference proteome</keyword>
<evidence type="ECO:0000313" key="4">
    <source>
        <dbReference type="Proteomes" id="UP000799776"/>
    </source>
</evidence>